<feature type="transmembrane region" description="Helical" evidence="5">
    <location>
        <begin position="165"/>
        <end position="184"/>
    </location>
</feature>
<feature type="transmembrane region" description="Helical" evidence="5">
    <location>
        <begin position="370"/>
        <end position="391"/>
    </location>
</feature>
<dbReference type="InterPro" id="IPR036259">
    <property type="entry name" value="MFS_trans_sf"/>
</dbReference>
<dbReference type="PANTHER" id="PTHR23514">
    <property type="entry name" value="BYPASS OF STOP CODON PROTEIN 6"/>
    <property type="match status" value="1"/>
</dbReference>
<dbReference type="CDD" id="cd17393">
    <property type="entry name" value="MFS_MosC_like"/>
    <property type="match status" value="1"/>
</dbReference>
<feature type="transmembrane region" description="Helical" evidence="5">
    <location>
        <begin position="219"/>
        <end position="241"/>
    </location>
</feature>
<feature type="transmembrane region" description="Helical" evidence="5">
    <location>
        <begin position="340"/>
        <end position="364"/>
    </location>
</feature>
<dbReference type="InterPro" id="IPR051788">
    <property type="entry name" value="MFS_Transporter"/>
</dbReference>
<gene>
    <name evidence="7" type="ORF">ACFFUQ_17310</name>
</gene>
<dbReference type="InterPro" id="IPR020846">
    <property type="entry name" value="MFS_dom"/>
</dbReference>
<feature type="transmembrane region" description="Helical" evidence="5">
    <location>
        <begin position="50"/>
        <end position="71"/>
    </location>
</feature>
<organism evidence="7 8">
    <name type="scientific">Flavobacterium branchiarum</name>
    <dbReference type="NCBI Taxonomy" id="1114870"/>
    <lineage>
        <taxon>Bacteria</taxon>
        <taxon>Pseudomonadati</taxon>
        <taxon>Bacteroidota</taxon>
        <taxon>Flavobacteriia</taxon>
        <taxon>Flavobacteriales</taxon>
        <taxon>Flavobacteriaceae</taxon>
        <taxon>Flavobacterium</taxon>
    </lineage>
</organism>
<keyword evidence="8" id="KW-1185">Reference proteome</keyword>
<dbReference type="EMBL" id="JBHMEX010000056">
    <property type="protein sequence ID" value="MFB9065783.1"/>
    <property type="molecule type" value="Genomic_DNA"/>
</dbReference>
<evidence type="ECO:0000256" key="4">
    <source>
        <dbReference type="ARBA" id="ARBA00023136"/>
    </source>
</evidence>
<dbReference type="PANTHER" id="PTHR23514:SF13">
    <property type="entry name" value="INNER MEMBRANE PROTEIN YBJJ"/>
    <property type="match status" value="1"/>
</dbReference>
<dbReference type="Gene3D" id="1.20.1250.20">
    <property type="entry name" value="MFS general substrate transporter like domains"/>
    <property type="match status" value="2"/>
</dbReference>
<evidence type="ECO:0000256" key="2">
    <source>
        <dbReference type="ARBA" id="ARBA00022692"/>
    </source>
</evidence>
<dbReference type="InterPro" id="IPR011701">
    <property type="entry name" value="MFS"/>
</dbReference>
<dbReference type="SUPFAM" id="SSF103473">
    <property type="entry name" value="MFS general substrate transporter"/>
    <property type="match status" value="1"/>
</dbReference>
<dbReference type="RefSeq" id="WP_290263402.1">
    <property type="nucleotide sequence ID" value="NZ_JAUFQQ010000003.1"/>
</dbReference>
<keyword evidence="4 5" id="KW-0472">Membrane</keyword>
<evidence type="ECO:0000313" key="8">
    <source>
        <dbReference type="Proteomes" id="UP001589589"/>
    </source>
</evidence>
<evidence type="ECO:0000256" key="3">
    <source>
        <dbReference type="ARBA" id="ARBA00022989"/>
    </source>
</evidence>
<accession>A0ABV5FQF3</accession>
<sequence>MKKLNLKEITSRSIVGIRSIYFVCGLGLSSWAPLVPFAKERLALDEAGLGLLLLLLGTGAIIMMPISGILGQRYGNRIVIASSALLFSLALPFLAFLDSPLLMGLSLFLFGAGVGTVDVAMNSMGVHIQNLHSRPVMSSFHGLFSLGGLFGSIGVGFLMKMGLEPLFAAICISILVMVTIVLQYNKLFDSATEKETANENDDSEELLQNVSSSWWHRGVIFFGILCFIVFMVEGAVLDWSALYLRENRGIDEVWAGLGFATFSVAMAIMRLFGDGIVEKYNSKVVVTGGSLIAASGLLLVITAPVLSISLLGFFILGCGAANIVPVFFNEAGKLKGIPTSIAVSAISTLGYSGMLLGPVGVGFLAQVSSLAIAFAVATTLLATVGILYLWYVSTRK</sequence>
<protein>
    <submittedName>
        <fullName evidence="7">MFS transporter</fullName>
    </submittedName>
</protein>
<evidence type="ECO:0000259" key="6">
    <source>
        <dbReference type="PROSITE" id="PS50850"/>
    </source>
</evidence>
<feature type="transmembrane region" description="Helical" evidence="5">
    <location>
        <begin position="284"/>
        <end position="302"/>
    </location>
</feature>
<feature type="transmembrane region" description="Helical" evidence="5">
    <location>
        <begin position="78"/>
        <end position="95"/>
    </location>
</feature>
<evidence type="ECO:0000256" key="1">
    <source>
        <dbReference type="ARBA" id="ARBA00004141"/>
    </source>
</evidence>
<evidence type="ECO:0000256" key="5">
    <source>
        <dbReference type="SAM" id="Phobius"/>
    </source>
</evidence>
<feature type="transmembrane region" description="Helical" evidence="5">
    <location>
        <begin position="140"/>
        <end position="159"/>
    </location>
</feature>
<feature type="transmembrane region" description="Helical" evidence="5">
    <location>
        <begin position="20"/>
        <end position="38"/>
    </location>
</feature>
<keyword evidence="2 5" id="KW-0812">Transmembrane</keyword>
<proteinExistence type="predicted"/>
<feature type="transmembrane region" description="Helical" evidence="5">
    <location>
        <begin position="101"/>
        <end position="120"/>
    </location>
</feature>
<evidence type="ECO:0000313" key="7">
    <source>
        <dbReference type="EMBL" id="MFB9065783.1"/>
    </source>
</evidence>
<reference evidence="7 8" key="1">
    <citation type="submission" date="2024-09" db="EMBL/GenBank/DDBJ databases">
        <authorList>
            <person name="Sun Q."/>
            <person name="Mori K."/>
        </authorList>
    </citation>
    <scope>NUCLEOTIDE SEQUENCE [LARGE SCALE GENOMIC DNA]</scope>
    <source>
        <strain evidence="7 8">CECT 7908</strain>
    </source>
</reference>
<comment type="subcellular location">
    <subcellularLocation>
        <location evidence="1">Membrane</location>
        <topology evidence="1">Multi-pass membrane protein</topology>
    </subcellularLocation>
</comment>
<feature type="transmembrane region" description="Helical" evidence="5">
    <location>
        <begin position="308"/>
        <end position="328"/>
    </location>
</feature>
<comment type="caution">
    <text evidence="7">The sequence shown here is derived from an EMBL/GenBank/DDBJ whole genome shotgun (WGS) entry which is preliminary data.</text>
</comment>
<dbReference type="Pfam" id="PF07690">
    <property type="entry name" value="MFS_1"/>
    <property type="match status" value="1"/>
</dbReference>
<dbReference type="PROSITE" id="PS50850">
    <property type="entry name" value="MFS"/>
    <property type="match status" value="1"/>
</dbReference>
<feature type="transmembrane region" description="Helical" evidence="5">
    <location>
        <begin position="253"/>
        <end position="272"/>
    </location>
</feature>
<keyword evidence="3 5" id="KW-1133">Transmembrane helix</keyword>
<feature type="domain" description="Major facilitator superfamily (MFS) profile" evidence="6">
    <location>
        <begin position="13"/>
        <end position="396"/>
    </location>
</feature>
<dbReference type="Proteomes" id="UP001589589">
    <property type="component" value="Unassembled WGS sequence"/>
</dbReference>
<name>A0ABV5FQF3_9FLAO</name>